<proteinExistence type="inferred from homology"/>
<dbReference type="STRING" id="1220162.K1VZ30"/>
<dbReference type="Proteomes" id="UP000006757">
    <property type="component" value="Unassembled WGS sequence"/>
</dbReference>
<feature type="region of interest" description="Disordered" evidence="6">
    <location>
        <begin position="1392"/>
        <end position="1411"/>
    </location>
</feature>
<comment type="function">
    <text evidence="3">Regulates mitochondrial small subunit maturation by controlling 15S rRNA 5'-end processing. Localizes to the 5' precursor of the 15S rRNA in a position that is subsequently occupied by mS47 in the mature yeast mtSSU. Uses structure and sequence-specific RNA recognition, binding to a single-stranded region of the precursor and specifically recognizing bases -6 to -1. The exchange of Ccm1 for mS47 is coupled to the irreversible removal of precursor rRNA that is accompanied by conformational changes of the mitoribosomal proteins uS5m and mS26. These conformational changes signal completion of 5'-end rRNA processing through protection of the mature 5'-end of the 15S rRNA and stabilization of mS47. The removal of the 5' precursor together with the dissociation of Ccm1 may be catalyzed by the 5'-3' exoribonuclease Pet127. Involved in the specific removal of group I introns in mitochondrial encoded transcripts.</text>
</comment>
<dbReference type="InterPro" id="IPR002885">
    <property type="entry name" value="PPR_rpt"/>
</dbReference>
<evidence type="ECO:0000313" key="9">
    <source>
        <dbReference type="Proteomes" id="UP000006757"/>
    </source>
</evidence>
<dbReference type="InParanoid" id="K1VZ30"/>
<name>K1VZ30_TRIAC</name>
<comment type="similarity">
    <text evidence="1">Belongs to the CCM1 family.</text>
</comment>
<evidence type="ECO:0000256" key="3">
    <source>
        <dbReference type="ARBA" id="ARBA00044493"/>
    </source>
</evidence>
<dbReference type="PROSITE" id="PS51375">
    <property type="entry name" value="PPR"/>
    <property type="match status" value="3"/>
</dbReference>
<feature type="compositionally biased region" description="Low complexity" evidence="6">
    <location>
        <begin position="1392"/>
        <end position="1403"/>
    </location>
</feature>
<keyword evidence="9" id="KW-1185">Reference proteome</keyword>
<feature type="repeat" description="PPR" evidence="5">
    <location>
        <begin position="1272"/>
        <end position="1302"/>
    </location>
</feature>
<protein>
    <recommendedName>
        <fullName evidence="7">PROP1-like PPR domain-containing protein</fullName>
    </recommendedName>
</protein>
<gene>
    <name evidence="8" type="ORF">A1Q2_03728</name>
</gene>
<accession>K1VZ30</accession>
<dbReference type="Pfam" id="PF01535">
    <property type="entry name" value="PPR"/>
    <property type="match status" value="1"/>
</dbReference>
<feature type="region of interest" description="Disordered" evidence="6">
    <location>
        <begin position="50"/>
        <end position="71"/>
    </location>
</feature>
<sequence length="1411" mass="150510">MLGKAATHIRPLWRLQSHSHQPDLFTSNPSLLHHFQTPGANALATQGASAASGASGGAAGGAGRAGYSGASSGGGYTGHARAFLSMSHGPGADASTGVNAADDSDAKYRQRAHLALKQRISTSARDEPTTQTVVLRQRLAARAGSRQVRAIEIPEEREASKRASIAYPSWAALPADAAPGGALWIPGAAPQRLGAARAFSTRATRLPSEPELVTATPSADSARIKQPNRVLMDLAGLDLSRPNNRIQVRRNSTASVVRPDADEIAASLAKESSEQRDKAIYDAIFQAPADQAEALIAHYRTPRSAAEPAEGDPALAAKYPLPAGYSVQTYNNCILKLLRHRERGQSIAPILDIYNEMLARDVVPNVRTSALVVRALCLRDEDVAFASHGWQRGRDWQQFKAEQLGLDTRADSEAEAAAEAAILAYQNENNLGSALKLYGVAQSFYPRHVRNDDMVTDLVNAAAANAKLPSGIPIEQIDPVIAKGLKGDAFEPAVYQKILEIYAASGDANKFRAAWDKFLSKGKAVAAGNPAVVGAAIAGVLKLGNREAAEQIAAEFSSEEYAKHVASAMVEGLTEAGELDAALQWFGKSKDLYRSEAYALANALAEKGRFDDVRAVVKKAAQHTSVEKISNGFPARLMGRLLAYALKAEDKKAALQAALDVQRPSAAMDAQVIRLFAELLVANGLAAEVPRMLEKFSGAEPTADADLRAIIMAVVQSDASFATLLDTLRATARLGGSLVSTGDMMDVSQAVVDKYLATRSSVPSAAEMGYNSDRIFRLLEAIVSLPETVIESGKADPVLEHFMGDLAEISKSFYIAGALPSSQGAAALADILTARFGPERAANLLTAALGDKALGILPNPGSTTSPTDSSFTMPPTPTDAPLPGEFQPPSPHTLHIVPQLTHLIERVGGYRDAPETAQGVYATIRDALTNDNAVPSPEGLGRLMTALAREGDEAKVRELYSLAQVVLTSCLADPVAQADGWRKVEDAMISACCFLGHLEQAGMHRARIIDAGLTPSADAYATMIASSRDSTDDALVARELFDESQALGVIPHLYLYNTIISKLSKARKAEVALELFEHMKAAGVRPSSVTYGAVINACCRVGDEESAVALFDEMSAAKNFRPRVPPYNTMMQFYLQTRPDRARVLEYYDAMRAAGVHPSAHTYKLLLDAFGTLQPLDLTSMDRIFAELVRNRHVPVQGTHYASLITAHGLHANDVAKAKAIFNSLKRPQRGSPAVIEPVVWEAILNVVGQRGTLEELESLRAELERSGSPSTAYVCNVLIAGYSRHGRLDAAREVFESMADSVGGVAAPNNHPTLLTSSGHKKPATTAQAPAGLVFREPSTYEAMIRAELAAGNRAEAEAILARMEERRYPVAVWMKARAIFDDAWPAAPAAPAAAAEPVAEAPKAEEKSA</sequence>
<evidence type="ECO:0000256" key="1">
    <source>
        <dbReference type="ARBA" id="ARBA00006192"/>
    </source>
</evidence>
<dbReference type="OrthoDB" id="411857at2759"/>
<dbReference type="EMBL" id="AMBO01000302">
    <property type="protein sequence ID" value="EKD02028.1"/>
    <property type="molecule type" value="Genomic_DNA"/>
</dbReference>
<evidence type="ECO:0000256" key="5">
    <source>
        <dbReference type="PROSITE-ProRule" id="PRU00708"/>
    </source>
</evidence>
<dbReference type="NCBIfam" id="TIGR00756">
    <property type="entry name" value="PPR"/>
    <property type="match status" value="3"/>
</dbReference>
<dbReference type="InterPro" id="IPR011990">
    <property type="entry name" value="TPR-like_helical_dom_sf"/>
</dbReference>
<evidence type="ECO:0000256" key="4">
    <source>
        <dbReference type="ARBA" id="ARBA00044511"/>
    </source>
</evidence>
<dbReference type="eggNOG" id="KOG4197">
    <property type="taxonomic scope" value="Eukaryota"/>
</dbReference>
<evidence type="ECO:0000256" key="6">
    <source>
        <dbReference type="SAM" id="MobiDB-lite"/>
    </source>
</evidence>
<comment type="subunit">
    <text evidence="4">Binds to mitochondrial small subunit 15S rRNA.</text>
</comment>
<evidence type="ECO:0000259" key="7">
    <source>
        <dbReference type="Pfam" id="PF17177"/>
    </source>
</evidence>
<comment type="caution">
    <text evidence="8">The sequence shown here is derived from an EMBL/GenBank/DDBJ whole genome shotgun (WGS) entry which is preliminary data.</text>
</comment>
<organism evidence="8 9">
    <name type="scientific">Trichosporon asahii var. asahii (strain CBS 8904)</name>
    <name type="common">Yeast</name>
    <dbReference type="NCBI Taxonomy" id="1220162"/>
    <lineage>
        <taxon>Eukaryota</taxon>
        <taxon>Fungi</taxon>
        <taxon>Dikarya</taxon>
        <taxon>Basidiomycota</taxon>
        <taxon>Agaricomycotina</taxon>
        <taxon>Tremellomycetes</taxon>
        <taxon>Trichosporonales</taxon>
        <taxon>Trichosporonaceae</taxon>
        <taxon>Trichosporon</taxon>
    </lineage>
</organism>
<dbReference type="InterPro" id="IPR033443">
    <property type="entry name" value="PROP1-like_PPR_dom"/>
</dbReference>
<feature type="repeat" description="PPR" evidence="5">
    <location>
        <begin position="1087"/>
        <end position="1117"/>
    </location>
</feature>
<evidence type="ECO:0000313" key="8">
    <source>
        <dbReference type="EMBL" id="EKD02028.1"/>
    </source>
</evidence>
<feature type="compositionally biased region" description="Gly residues" evidence="6">
    <location>
        <begin position="54"/>
        <end position="71"/>
    </location>
</feature>
<dbReference type="OMA" id="WDIVISA"/>
<reference evidence="8 9" key="1">
    <citation type="journal article" date="2012" name="Eukaryot. Cell">
        <title>Genome sequence of the Trichosporon asahii environmental strain CBS 8904.</title>
        <authorList>
            <person name="Yang R.Y."/>
            <person name="Li H.T."/>
            <person name="Zhu H."/>
            <person name="Zhou G.P."/>
            <person name="Wang M."/>
            <person name="Wang L."/>
        </authorList>
    </citation>
    <scope>NUCLEOTIDE SEQUENCE [LARGE SCALE GENOMIC DNA]</scope>
    <source>
        <strain evidence="8 9">CBS 8904</strain>
    </source>
</reference>
<dbReference type="Gene3D" id="1.25.40.10">
    <property type="entry name" value="Tetratricopeptide repeat domain"/>
    <property type="match status" value="3"/>
</dbReference>
<feature type="domain" description="PROP1-like PPR" evidence="7">
    <location>
        <begin position="1031"/>
        <end position="1168"/>
    </location>
</feature>
<dbReference type="PANTHER" id="PTHR47447">
    <property type="entry name" value="OS03G0856100 PROTEIN"/>
    <property type="match status" value="1"/>
</dbReference>
<feature type="repeat" description="PPR" evidence="5">
    <location>
        <begin position="1052"/>
        <end position="1086"/>
    </location>
</feature>
<dbReference type="PANTHER" id="PTHR47447:SF17">
    <property type="entry name" value="OS12G0638900 PROTEIN"/>
    <property type="match status" value="1"/>
</dbReference>
<dbReference type="HOGENOM" id="CLU_002074_1_0_1"/>
<evidence type="ECO:0000256" key="2">
    <source>
        <dbReference type="ARBA" id="ARBA00022737"/>
    </source>
</evidence>
<dbReference type="Pfam" id="PF17177">
    <property type="entry name" value="PPR_long"/>
    <property type="match status" value="1"/>
</dbReference>
<keyword evidence="2" id="KW-0677">Repeat</keyword>